<reference evidence="16 17" key="1">
    <citation type="submission" date="2020-08" db="EMBL/GenBank/DDBJ databases">
        <title>Genomic Encyclopedia of Type Strains, Phase IV (KMG-IV): sequencing the most valuable type-strain genomes for metagenomic binning, comparative biology and taxonomic classification.</title>
        <authorList>
            <person name="Goeker M."/>
        </authorList>
    </citation>
    <scope>NUCLEOTIDE SEQUENCE [LARGE SCALE GENOMIC DNA]</scope>
    <source>
        <strain evidence="16 17">DSM 103725</strain>
    </source>
</reference>
<dbReference type="PANTHER" id="PTHR30600:SF10">
    <property type="entry name" value="BLL6722 PROTEIN"/>
    <property type="match status" value="1"/>
</dbReference>
<keyword evidence="17" id="KW-1185">Reference proteome</keyword>
<dbReference type="InterPro" id="IPR036909">
    <property type="entry name" value="Cyt_c-like_dom_sf"/>
</dbReference>
<comment type="subcellular location">
    <subcellularLocation>
        <location evidence="1">Periplasm</location>
    </subcellularLocation>
</comment>
<keyword evidence="3" id="KW-0813">Transport</keyword>
<organism evidence="16 17">
    <name type="scientific">Algisphaera agarilytica</name>
    <dbReference type="NCBI Taxonomy" id="1385975"/>
    <lineage>
        <taxon>Bacteria</taxon>
        <taxon>Pseudomonadati</taxon>
        <taxon>Planctomycetota</taxon>
        <taxon>Phycisphaerae</taxon>
        <taxon>Phycisphaerales</taxon>
        <taxon>Phycisphaeraceae</taxon>
        <taxon>Algisphaera</taxon>
    </lineage>
</organism>
<dbReference type="Gene3D" id="1.10.760.10">
    <property type="entry name" value="Cytochrome c-like domain"/>
    <property type="match status" value="2"/>
</dbReference>
<dbReference type="SUPFAM" id="SSF46626">
    <property type="entry name" value="Cytochrome c"/>
    <property type="match status" value="2"/>
</dbReference>
<feature type="binding site" description="covalent" evidence="13">
    <location>
        <position position="52"/>
    </location>
    <ligand>
        <name>heme c</name>
        <dbReference type="ChEBI" id="CHEBI:61717"/>
        <label>1</label>
    </ligand>
</feature>
<keyword evidence="8" id="KW-0249">Electron transport</keyword>
<proteinExistence type="predicted"/>
<dbReference type="GO" id="GO:0042597">
    <property type="term" value="C:periplasmic space"/>
    <property type="evidence" value="ECO:0007669"/>
    <property type="project" value="UniProtKB-SubCell"/>
</dbReference>
<dbReference type="PIRSF" id="PIRSF000294">
    <property type="entry name" value="Cytochrome-c_peroxidase"/>
    <property type="match status" value="1"/>
</dbReference>
<dbReference type="GO" id="GO:0046872">
    <property type="term" value="F:metal ion binding"/>
    <property type="evidence" value="ECO:0007669"/>
    <property type="project" value="UniProtKB-KW"/>
</dbReference>
<evidence type="ECO:0000313" key="16">
    <source>
        <dbReference type="EMBL" id="MBB6431358.1"/>
    </source>
</evidence>
<sequence length="336" mass="37681">MMIVDEGVDAVELGLLPDVEFPEDNPYTKEKAELGRQLFYDPRLSASGEMACASCHDPDLGWADGRTVSFGRQRLELQRNAPSAMNSGHMDVLFWDGRADSLEDLTLKVIENANEMHGVGDEVARFINDIPEYREKVQEVFGQDEVTIDAITKAVATFVRTINGGRSNFDRFLKGRPDALSDAALRGLHLFRTKAMCMNCHHGPLLSDNKLHTTGLSLYGTPREDLGAYHVTLDPQDSGKFKTPPLRHISRTGPYMHHGLFESLMVTVRAYNGGMIEPRAKKNRPNDPLLPKNSPLLHELNLTDSELNDLVAFLESLEEPHRRVLPPELPPFRDQE</sequence>
<evidence type="ECO:0000256" key="11">
    <source>
        <dbReference type="ARBA" id="ARBA00058991"/>
    </source>
</evidence>
<keyword evidence="10 14" id="KW-0408">Iron</keyword>
<evidence type="ECO:0000256" key="2">
    <source>
        <dbReference type="ARBA" id="ARBA00004856"/>
    </source>
</evidence>
<comment type="pathway">
    <text evidence="2">One-carbon metabolism; methylamine degradation.</text>
</comment>
<name>A0A7X0LMT5_9BACT</name>
<evidence type="ECO:0000256" key="1">
    <source>
        <dbReference type="ARBA" id="ARBA00004418"/>
    </source>
</evidence>
<evidence type="ECO:0000259" key="15">
    <source>
        <dbReference type="PROSITE" id="PS51007"/>
    </source>
</evidence>
<keyword evidence="5 14" id="KW-0479">Metal-binding</keyword>
<dbReference type="InterPro" id="IPR009056">
    <property type="entry name" value="Cyt_c-like_dom"/>
</dbReference>
<comment type="PTM">
    <text evidence="13">Binds 2 heme groups per subunit.</text>
</comment>
<dbReference type="GO" id="GO:0004130">
    <property type="term" value="F:cytochrome-c peroxidase activity"/>
    <property type="evidence" value="ECO:0007669"/>
    <property type="project" value="TreeGrafter"/>
</dbReference>
<feature type="binding site" description="axial binding residue" evidence="14">
    <location>
        <position position="56"/>
    </location>
    <ligand>
        <name>heme c</name>
        <dbReference type="ChEBI" id="CHEBI:61717"/>
        <label>1</label>
    </ligand>
    <ligandPart>
        <name>Fe</name>
        <dbReference type="ChEBI" id="CHEBI:18248"/>
    </ligandPart>
</feature>
<dbReference type="InterPro" id="IPR026259">
    <property type="entry name" value="MauG/Cytc_peroxidase"/>
</dbReference>
<feature type="domain" description="Cytochrome c" evidence="15">
    <location>
        <begin position="182"/>
        <end position="318"/>
    </location>
</feature>
<comment type="function">
    <text evidence="11">Involved in methylamine metabolism. Essential for the maturation of the beta subunit of MADH, presumably via a step in the biosynthesis of tryptophan tryptophylquinone (TTQ), the cofactor of MADH.</text>
</comment>
<keyword evidence="9 16" id="KW-0560">Oxidoreductase</keyword>
<feature type="binding site" description="covalent" evidence="13">
    <location>
        <position position="200"/>
    </location>
    <ligand>
        <name>heme c</name>
        <dbReference type="ChEBI" id="CHEBI:61717"/>
        <label>2</label>
    </ligand>
</feature>
<evidence type="ECO:0000256" key="10">
    <source>
        <dbReference type="ARBA" id="ARBA00023004"/>
    </source>
</evidence>
<dbReference type="Proteomes" id="UP000541810">
    <property type="component" value="Unassembled WGS sequence"/>
</dbReference>
<evidence type="ECO:0000256" key="14">
    <source>
        <dbReference type="PIRSR" id="PIRSR000294-2"/>
    </source>
</evidence>
<dbReference type="GO" id="GO:0020037">
    <property type="term" value="F:heme binding"/>
    <property type="evidence" value="ECO:0007669"/>
    <property type="project" value="InterPro"/>
</dbReference>
<dbReference type="EMBL" id="JACHGY010000001">
    <property type="protein sequence ID" value="MBB6431358.1"/>
    <property type="molecule type" value="Genomic_DNA"/>
</dbReference>
<dbReference type="AlphaFoldDB" id="A0A7X0LMT5"/>
<keyword evidence="7" id="KW-0574">Periplasm</keyword>
<dbReference type="GO" id="GO:0009055">
    <property type="term" value="F:electron transfer activity"/>
    <property type="evidence" value="ECO:0007669"/>
    <property type="project" value="InterPro"/>
</dbReference>
<evidence type="ECO:0000256" key="7">
    <source>
        <dbReference type="ARBA" id="ARBA00022764"/>
    </source>
</evidence>
<evidence type="ECO:0000256" key="4">
    <source>
        <dbReference type="ARBA" id="ARBA00022617"/>
    </source>
</evidence>
<evidence type="ECO:0000256" key="13">
    <source>
        <dbReference type="PIRSR" id="PIRSR000294-1"/>
    </source>
</evidence>
<dbReference type="InterPro" id="IPR004852">
    <property type="entry name" value="Di-haem_cyt_c_peroxidsae"/>
</dbReference>
<dbReference type="Pfam" id="PF03150">
    <property type="entry name" value="CCP_MauG"/>
    <property type="match status" value="1"/>
</dbReference>
<dbReference type="PANTHER" id="PTHR30600">
    <property type="entry name" value="CYTOCHROME C PEROXIDASE-RELATED"/>
    <property type="match status" value="1"/>
</dbReference>
<evidence type="ECO:0000256" key="3">
    <source>
        <dbReference type="ARBA" id="ARBA00022448"/>
    </source>
</evidence>
<evidence type="ECO:0000256" key="6">
    <source>
        <dbReference type="ARBA" id="ARBA00022729"/>
    </source>
</evidence>
<feature type="domain" description="Cytochrome c" evidence="15">
    <location>
        <begin position="30"/>
        <end position="138"/>
    </location>
</feature>
<comment type="caution">
    <text evidence="16">The sequence shown here is derived from an EMBL/GenBank/DDBJ whole genome shotgun (WGS) entry which is preliminary data.</text>
</comment>
<keyword evidence="16" id="KW-0575">Peroxidase</keyword>
<comment type="cofactor">
    <cofactor evidence="13">
        <name>heme</name>
        <dbReference type="ChEBI" id="CHEBI:30413"/>
    </cofactor>
    <text evidence="13">Binds 2 heme groups.</text>
</comment>
<keyword evidence="4 13" id="KW-0349">Heme</keyword>
<evidence type="ECO:0000256" key="12">
    <source>
        <dbReference type="ARBA" id="ARBA00073576"/>
    </source>
</evidence>
<feature type="binding site" description="covalent" evidence="13">
    <location>
        <position position="55"/>
    </location>
    <ligand>
        <name>heme c</name>
        <dbReference type="ChEBI" id="CHEBI:61717"/>
        <label>1</label>
    </ligand>
</feature>
<dbReference type="FunFam" id="1.10.760.10:FF:000019">
    <property type="entry name" value="Di-heme cytochrome C peroxidase"/>
    <property type="match status" value="1"/>
</dbReference>
<evidence type="ECO:0000256" key="5">
    <source>
        <dbReference type="ARBA" id="ARBA00022723"/>
    </source>
</evidence>
<accession>A0A7X0LMT5</accession>
<keyword evidence="6" id="KW-0732">Signal</keyword>
<dbReference type="InterPro" id="IPR051395">
    <property type="entry name" value="Cytochrome_c_Peroxidase/MauG"/>
</dbReference>
<protein>
    <recommendedName>
        <fullName evidence="12">Methylamine utilization protein MauG</fullName>
    </recommendedName>
</protein>
<evidence type="ECO:0000313" key="17">
    <source>
        <dbReference type="Proteomes" id="UP000541810"/>
    </source>
</evidence>
<feature type="binding site" description="covalent" evidence="13">
    <location>
        <position position="197"/>
    </location>
    <ligand>
        <name>heme c</name>
        <dbReference type="ChEBI" id="CHEBI:61717"/>
        <label>2</label>
    </ligand>
</feature>
<evidence type="ECO:0000256" key="8">
    <source>
        <dbReference type="ARBA" id="ARBA00022982"/>
    </source>
</evidence>
<dbReference type="PROSITE" id="PS51007">
    <property type="entry name" value="CYTC"/>
    <property type="match status" value="2"/>
</dbReference>
<gene>
    <name evidence="16" type="ORF">HNQ40_003164</name>
</gene>
<evidence type="ECO:0000256" key="9">
    <source>
        <dbReference type="ARBA" id="ARBA00023002"/>
    </source>
</evidence>
<feature type="binding site" description="axial binding residue" evidence="14">
    <location>
        <position position="201"/>
    </location>
    <ligand>
        <name>heme c</name>
        <dbReference type="ChEBI" id="CHEBI:61717"/>
        <label>2</label>
    </ligand>
    <ligandPart>
        <name>Fe</name>
        <dbReference type="ChEBI" id="CHEBI:18248"/>
    </ligandPart>
</feature>